<organism evidence="1 2">
    <name type="scientific">Agrobacterium phage OLIVR1</name>
    <dbReference type="NCBI Taxonomy" id="2723769"/>
    <lineage>
        <taxon>Viruses</taxon>
        <taxon>Duplodnaviria</taxon>
        <taxon>Heunggongvirae</taxon>
        <taxon>Uroviricota</taxon>
        <taxon>Caudoviricetes</taxon>
        <taxon>Schitoviridae</taxon>
        <taxon>Oliverunavirus</taxon>
        <taxon>Oliverunavirus OLIVR1</taxon>
    </lineage>
</organism>
<evidence type="ECO:0000313" key="2">
    <source>
        <dbReference type="Proteomes" id="UP000671973"/>
    </source>
</evidence>
<protein>
    <submittedName>
        <fullName evidence="1">Uncharacterized protein</fullName>
    </submittedName>
</protein>
<name>A0A858MR33_9CAUD</name>
<sequence length="54" mass="6252">MKAVSMVLVQPSLRWIIRVPSYVSLKAHKANPTQFLPKIHPFAIPYLLKRYSDT</sequence>
<keyword evidence="2" id="KW-1185">Reference proteome</keyword>
<dbReference type="EMBL" id="MT234338">
    <property type="protein sequence ID" value="QIW87237.1"/>
    <property type="molecule type" value="Genomic_DNA"/>
</dbReference>
<gene>
    <name evidence="1" type="ORF">Ab1vBOLIVR1_gp42</name>
</gene>
<evidence type="ECO:0000313" key="1">
    <source>
        <dbReference type="EMBL" id="QIW87237.1"/>
    </source>
</evidence>
<dbReference type="Proteomes" id="UP000671973">
    <property type="component" value="Segment"/>
</dbReference>
<reference evidence="1 2" key="1">
    <citation type="submission" date="2020-03" db="EMBL/GenBank/DDBJ databases">
        <authorList>
            <person name="Holtappels D."/>
            <person name="Bomans J.P.J."/>
            <person name="Lavigne R."/>
            <person name="Wagemans J."/>
        </authorList>
    </citation>
    <scope>NUCLEOTIDE SEQUENCE [LARGE SCALE GENOMIC DNA]</scope>
    <source>
        <strain evidence="1 2">OLIVR1</strain>
    </source>
</reference>
<accession>A0A858MR33</accession>
<proteinExistence type="predicted"/>